<proteinExistence type="predicted"/>
<evidence type="ECO:0000313" key="2">
    <source>
        <dbReference type="Proteomes" id="UP001499959"/>
    </source>
</evidence>
<protein>
    <submittedName>
        <fullName evidence="1">Uncharacterized protein</fullName>
    </submittedName>
</protein>
<keyword evidence="2" id="KW-1185">Reference proteome</keyword>
<dbReference type="RefSeq" id="WP_345303231.1">
    <property type="nucleotide sequence ID" value="NZ_BAABJE010000010.1"/>
</dbReference>
<reference evidence="2" key="1">
    <citation type="journal article" date="2019" name="Int. J. Syst. Evol. Microbiol.">
        <title>The Global Catalogue of Microorganisms (GCM) 10K type strain sequencing project: providing services to taxonomists for standard genome sequencing and annotation.</title>
        <authorList>
            <consortium name="The Broad Institute Genomics Platform"/>
            <consortium name="The Broad Institute Genome Sequencing Center for Infectious Disease"/>
            <person name="Wu L."/>
            <person name="Ma J."/>
        </authorList>
    </citation>
    <scope>NUCLEOTIDE SEQUENCE [LARGE SCALE GENOMIC DNA]</scope>
    <source>
        <strain evidence="2">JCM 18204</strain>
    </source>
</reference>
<comment type="caution">
    <text evidence="1">The sequence shown here is derived from an EMBL/GenBank/DDBJ whole genome shotgun (WGS) entry which is preliminary data.</text>
</comment>
<accession>A0ABP9BF88</accession>
<dbReference type="EMBL" id="BAABJE010000010">
    <property type="protein sequence ID" value="GAA4794772.1"/>
    <property type="molecule type" value="Genomic_DNA"/>
</dbReference>
<evidence type="ECO:0000313" key="1">
    <source>
        <dbReference type="EMBL" id="GAA4794772.1"/>
    </source>
</evidence>
<gene>
    <name evidence="1" type="ORF">GCM10023307_20520</name>
</gene>
<organism evidence="1 2">
    <name type="scientific">Lysobacter hankyongensis</name>
    <dbReference type="NCBI Taxonomy" id="1176535"/>
    <lineage>
        <taxon>Bacteria</taxon>
        <taxon>Pseudomonadati</taxon>
        <taxon>Pseudomonadota</taxon>
        <taxon>Gammaproteobacteria</taxon>
        <taxon>Lysobacterales</taxon>
        <taxon>Lysobacteraceae</taxon>
        <taxon>Lysobacter</taxon>
    </lineage>
</organism>
<dbReference type="Proteomes" id="UP001499959">
    <property type="component" value="Unassembled WGS sequence"/>
</dbReference>
<name>A0ABP9BF88_9GAMM</name>
<sequence>MFTDRLDVRELRKLATHVDKDKSGSNKLLQDVLATRIGEAAARDIFRHIAGAYEMRLGDAHPTSSKIAEALALAGIDAQGSPLRQGQQLIDNFVSALWRIEQSLFGHNQAE</sequence>